<dbReference type="Proteomes" id="UP000053328">
    <property type="component" value="Unassembled WGS sequence"/>
</dbReference>
<accession>A0A0D1ZWB3</accession>
<dbReference type="EMBL" id="KN847494">
    <property type="protein sequence ID" value="KIW16962.1"/>
    <property type="molecule type" value="Genomic_DNA"/>
</dbReference>
<dbReference type="HOGENOM" id="CLU_1959595_0_0_1"/>
<evidence type="ECO:0000313" key="1">
    <source>
        <dbReference type="EMBL" id="KIW16962.1"/>
    </source>
</evidence>
<dbReference type="OrthoDB" id="19232at2759"/>
<name>A0A0D1ZWB3_9EURO</name>
<organism evidence="1 2">
    <name type="scientific">Exophiala spinifera</name>
    <dbReference type="NCBI Taxonomy" id="91928"/>
    <lineage>
        <taxon>Eukaryota</taxon>
        <taxon>Fungi</taxon>
        <taxon>Dikarya</taxon>
        <taxon>Ascomycota</taxon>
        <taxon>Pezizomycotina</taxon>
        <taxon>Eurotiomycetes</taxon>
        <taxon>Chaetothyriomycetidae</taxon>
        <taxon>Chaetothyriales</taxon>
        <taxon>Herpotrichiellaceae</taxon>
        <taxon>Exophiala</taxon>
    </lineage>
</organism>
<gene>
    <name evidence="1" type="ORF">PV08_04153</name>
</gene>
<dbReference type="VEuPathDB" id="FungiDB:PV08_04153"/>
<dbReference type="RefSeq" id="XP_016237178.1">
    <property type="nucleotide sequence ID" value="XM_016378501.1"/>
</dbReference>
<keyword evidence="2" id="KW-1185">Reference proteome</keyword>
<sequence length="130" mass="15006">MDPHTKELVYLGIHPEQLRLEPYYFLKYSVAKTVKAYWEAHKQLAKRQSIPPPPLRRVGNLPPSSGHNRNLEVANILDYHSFAYERHELFSCGNPTCQQHMRCGMGAMPKRRNKAWQILSLDGFKSSTQG</sequence>
<proteinExistence type="predicted"/>
<reference evidence="1 2" key="1">
    <citation type="submission" date="2015-01" db="EMBL/GenBank/DDBJ databases">
        <title>The Genome Sequence of Exophiala spinifera CBS89968.</title>
        <authorList>
            <consortium name="The Broad Institute Genomics Platform"/>
            <person name="Cuomo C."/>
            <person name="de Hoog S."/>
            <person name="Gorbushina A."/>
            <person name="Stielow B."/>
            <person name="Teixiera M."/>
            <person name="Abouelleil A."/>
            <person name="Chapman S.B."/>
            <person name="Priest M."/>
            <person name="Young S.K."/>
            <person name="Wortman J."/>
            <person name="Nusbaum C."/>
            <person name="Birren B."/>
        </authorList>
    </citation>
    <scope>NUCLEOTIDE SEQUENCE [LARGE SCALE GENOMIC DNA]</scope>
    <source>
        <strain evidence="1 2">CBS 89968</strain>
    </source>
</reference>
<dbReference type="GeneID" id="27331236"/>
<dbReference type="AlphaFoldDB" id="A0A0D1ZWB3"/>
<evidence type="ECO:0000313" key="2">
    <source>
        <dbReference type="Proteomes" id="UP000053328"/>
    </source>
</evidence>
<protein>
    <submittedName>
        <fullName evidence="1">Uncharacterized protein</fullName>
    </submittedName>
</protein>